<evidence type="ECO:0000313" key="2">
    <source>
        <dbReference type="Proteomes" id="UP000499080"/>
    </source>
</evidence>
<evidence type="ECO:0008006" key="3">
    <source>
        <dbReference type="Google" id="ProtNLM"/>
    </source>
</evidence>
<keyword evidence="2" id="KW-1185">Reference proteome</keyword>
<dbReference type="Gene3D" id="3.30.40.10">
    <property type="entry name" value="Zinc/RING finger domain, C3HC4 (zinc finger)"/>
    <property type="match status" value="1"/>
</dbReference>
<accession>A0A4Y2K027</accession>
<dbReference type="InterPro" id="IPR013083">
    <property type="entry name" value="Znf_RING/FYVE/PHD"/>
</dbReference>
<sequence length="104" mass="11833">MEVKMELNSEEEKKERGEETHCIICAETFEEDWIQCRICEGWAHENCADLEGNTCLKRDLGQSQLWNWMFAVSKPDLGGERGVASSKITVFVPKQSSSSFKMGL</sequence>
<reference evidence="1 2" key="1">
    <citation type="journal article" date="2019" name="Sci. Rep.">
        <title>Orb-weaving spider Araneus ventricosus genome elucidates the spidroin gene catalogue.</title>
        <authorList>
            <person name="Kono N."/>
            <person name="Nakamura H."/>
            <person name="Ohtoshi R."/>
            <person name="Moran D.A.P."/>
            <person name="Shinohara A."/>
            <person name="Yoshida Y."/>
            <person name="Fujiwara M."/>
            <person name="Mori M."/>
            <person name="Tomita M."/>
            <person name="Arakawa K."/>
        </authorList>
    </citation>
    <scope>NUCLEOTIDE SEQUENCE [LARGE SCALE GENOMIC DNA]</scope>
</reference>
<protein>
    <recommendedName>
        <fullName evidence="3">Zinc finger PHD-type domain-containing protein</fullName>
    </recommendedName>
</protein>
<dbReference type="SUPFAM" id="SSF57903">
    <property type="entry name" value="FYVE/PHD zinc finger"/>
    <property type="match status" value="1"/>
</dbReference>
<organism evidence="1 2">
    <name type="scientific">Araneus ventricosus</name>
    <name type="common">Orbweaver spider</name>
    <name type="synonym">Epeira ventricosa</name>
    <dbReference type="NCBI Taxonomy" id="182803"/>
    <lineage>
        <taxon>Eukaryota</taxon>
        <taxon>Metazoa</taxon>
        <taxon>Ecdysozoa</taxon>
        <taxon>Arthropoda</taxon>
        <taxon>Chelicerata</taxon>
        <taxon>Arachnida</taxon>
        <taxon>Araneae</taxon>
        <taxon>Araneomorphae</taxon>
        <taxon>Entelegynae</taxon>
        <taxon>Araneoidea</taxon>
        <taxon>Araneidae</taxon>
        <taxon>Araneus</taxon>
    </lineage>
</organism>
<dbReference type="EMBL" id="BGPR01004037">
    <property type="protein sequence ID" value="GBM95169.1"/>
    <property type="molecule type" value="Genomic_DNA"/>
</dbReference>
<comment type="caution">
    <text evidence="1">The sequence shown here is derived from an EMBL/GenBank/DDBJ whole genome shotgun (WGS) entry which is preliminary data.</text>
</comment>
<proteinExistence type="predicted"/>
<dbReference type="InterPro" id="IPR011011">
    <property type="entry name" value="Znf_FYVE_PHD"/>
</dbReference>
<name>A0A4Y2K027_ARAVE</name>
<dbReference type="AlphaFoldDB" id="A0A4Y2K027"/>
<dbReference type="OrthoDB" id="6115549at2759"/>
<evidence type="ECO:0000313" key="1">
    <source>
        <dbReference type="EMBL" id="GBM95169.1"/>
    </source>
</evidence>
<gene>
    <name evidence="1" type="ORF">AVEN_199153_1</name>
</gene>
<dbReference type="Proteomes" id="UP000499080">
    <property type="component" value="Unassembled WGS sequence"/>
</dbReference>